<dbReference type="HOGENOM" id="CLU_1584857_0_0_10"/>
<proteinExistence type="predicted"/>
<dbReference type="OrthoDB" id="1494701at2"/>
<dbReference type="KEGG" id="oho:Oweho_3229"/>
<dbReference type="AlphaFoldDB" id="G8R3U3"/>
<organism evidence="1 2">
    <name type="scientific">Owenweeksia hongkongensis (strain DSM 17368 / CIP 108786 / JCM 12287 / NRRL B-23963 / UST20020801)</name>
    <dbReference type="NCBI Taxonomy" id="926562"/>
    <lineage>
        <taxon>Bacteria</taxon>
        <taxon>Pseudomonadati</taxon>
        <taxon>Bacteroidota</taxon>
        <taxon>Flavobacteriia</taxon>
        <taxon>Flavobacteriales</taxon>
        <taxon>Owenweeksiaceae</taxon>
        <taxon>Owenweeksia</taxon>
    </lineage>
</organism>
<evidence type="ECO:0000313" key="1">
    <source>
        <dbReference type="EMBL" id="AEV34180.1"/>
    </source>
</evidence>
<evidence type="ECO:0000313" key="2">
    <source>
        <dbReference type="Proteomes" id="UP000005631"/>
    </source>
</evidence>
<reference evidence="1 2" key="1">
    <citation type="journal article" date="2012" name="Stand. Genomic Sci.">
        <title>Genome sequence of the orange-pigmented seawater bacterium Owenweeksia hongkongensis type strain (UST20020801(T)).</title>
        <authorList>
            <person name="Riedel T."/>
            <person name="Held B."/>
            <person name="Nolan M."/>
            <person name="Lucas S."/>
            <person name="Lapidus A."/>
            <person name="Tice H."/>
            <person name="Del Rio T.G."/>
            <person name="Cheng J.F."/>
            <person name="Han C."/>
            <person name="Tapia R."/>
            <person name="Goodwin L.A."/>
            <person name="Pitluck S."/>
            <person name="Liolios K."/>
            <person name="Mavromatis K."/>
            <person name="Pagani I."/>
            <person name="Ivanova N."/>
            <person name="Mikhailova N."/>
            <person name="Pati A."/>
            <person name="Chen A."/>
            <person name="Palaniappan K."/>
            <person name="Rohde M."/>
            <person name="Tindall B.J."/>
            <person name="Detter J.C."/>
            <person name="Goker M."/>
            <person name="Woyke T."/>
            <person name="Bristow J."/>
            <person name="Eisen J.A."/>
            <person name="Markowitz V."/>
            <person name="Hugenholtz P."/>
            <person name="Klenk H.P."/>
            <person name="Kyrpides N.C."/>
        </authorList>
    </citation>
    <scope>NUCLEOTIDE SEQUENCE</scope>
    <source>
        <strain evidence="2">DSM 17368 / JCM 12287 / NRRL B-23963</strain>
    </source>
</reference>
<keyword evidence="2" id="KW-1185">Reference proteome</keyword>
<name>G8R3U3_OWEHD</name>
<dbReference type="Proteomes" id="UP000005631">
    <property type="component" value="Chromosome"/>
</dbReference>
<sequence length="168" mass="19622">MYYKIENTECEVYQKLHDMRTAEIKMKQENEAAIEEKTGSAFDSFLGHHGQSGFSRVSTYDGFKFLNSENIDLKAWKISEKHPEVHVPNRRTKAGKEMYKFLSNGLQKSWFQTPLDILGLEIYGRFHLPFVEIVGEVIILFLDNNLHPKDPNVIEITRTEWEKLRTGK</sequence>
<dbReference type="RefSeq" id="WP_014203527.1">
    <property type="nucleotide sequence ID" value="NC_016599.1"/>
</dbReference>
<dbReference type="EMBL" id="CP003156">
    <property type="protein sequence ID" value="AEV34180.1"/>
    <property type="molecule type" value="Genomic_DNA"/>
</dbReference>
<accession>G8R3U3</accession>
<protein>
    <submittedName>
        <fullName evidence="1">Uncharacterized protein</fullName>
    </submittedName>
</protein>
<dbReference type="STRING" id="926562.Oweho_3229"/>
<gene>
    <name evidence="1" type="ordered locus">Oweho_3229</name>
</gene>